<dbReference type="InterPro" id="IPR033580">
    <property type="entry name" value="Nurim-like"/>
</dbReference>
<organism evidence="13 14">
    <name type="scientific">Hyphomonas adhaerens MHS-3</name>
    <dbReference type="NCBI Taxonomy" id="1280949"/>
    <lineage>
        <taxon>Bacteria</taxon>
        <taxon>Pseudomonadati</taxon>
        <taxon>Pseudomonadota</taxon>
        <taxon>Alphaproteobacteria</taxon>
        <taxon>Hyphomonadales</taxon>
        <taxon>Hyphomonadaceae</taxon>
        <taxon>Hyphomonas</taxon>
    </lineage>
</organism>
<dbReference type="Proteomes" id="UP000027446">
    <property type="component" value="Unassembled WGS sequence"/>
</dbReference>
<evidence type="ECO:0000256" key="12">
    <source>
        <dbReference type="SAM" id="Phobius"/>
    </source>
</evidence>
<evidence type="ECO:0000256" key="3">
    <source>
        <dbReference type="ARBA" id="ARBA00010631"/>
    </source>
</evidence>
<dbReference type="InterPro" id="IPR054700">
    <property type="entry name" value="MddA"/>
</dbReference>
<dbReference type="Gene3D" id="1.20.120.1630">
    <property type="match status" value="1"/>
</dbReference>
<dbReference type="PANTHER" id="PTHR31040:SF1">
    <property type="entry name" value="NURIM"/>
    <property type="match status" value="1"/>
</dbReference>
<evidence type="ECO:0000256" key="11">
    <source>
        <dbReference type="ARBA" id="ARBA00048134"/>
    </source>
</evidence>
<keyword evidence="6" id="KW-0808">Transferase</keyword>
<dbReference type="GO" id="GO:0032259">
    <property type="term" value="P:methylation"/>
    <property type="evidence" value="ECO:0007669"/>
    <property type="project" value="UniProtKB-KW"/>
</dbReference>
<keyword evidence="10 12" id="KW-0472">Membrane</keyword>
<keyword evidence="5" id="KW-0489">Methyltransferase</keyword>
<comment type="caution">
    <text evidence="13">The sequence shown here is derived from an EMBL/GenBank/DDBJ whole genome shotgun (WGS) entry which is preliminary data.</text>
</comment>
<gene>
    <name evidence="13" type="ORF">HAD_08710</name>
</gene>
<name>A0A069E6P1_9PROT</name>
<dbReference type="GO" id="GO:0008168">
    <property type="term" value="F:methyltransferase activity"/>
    <property type="evidence" value="ECO:0007669"/>
    <property type="project" value="UniProtKB-KW"/>
</dbReference>
<dbReference type="OrthoDB" id="9789029at2"/>
<proteinExistence type="inferred from homology"/>
<feature type="transmembrane region" description="Helical" evidence="12">
    <location>
        <begin position="7"/>
        <end position="25"/>
    </location>
</feature>
<evidence type="ECO:0000256" key="2">
    <source>
        <dbReference type="ARBA" id="ARBA00004141"/>
    </source>
</evidence>
<comment type="similarity">
    <text evidence="3">Belongs to the nurim family.</text>
</comment>
<sequence>MSGILTALYSAICYVIFFLTFLYAIGFVENAVVPKTIDSGTPGPFLPSLLINAVLLSVFAVQHSLMARPKFKAAWTRIVPQPAERSTYVLFTSLALILLFWLWQPMPQTMWETQGGLAQFLFVLSLLGWAMVLVSTFLISHFHLFGLHQGFARMMGYEPAGGPFVTPLFYKYIRHPIYAGFIIAFWSAPVMSLGHLVFAVATTGYILIGIWFEERDLTTHFGERYTLYQKDVGMLVPKVGRGGRGHSPTVE</sequence>
<evidence type="ECO:0000256" key="9">
    <source>
        <dbReference type="ARBA" id="ARBA00022989"/>
    </source>
</evidence>
<evidence type="ECO:0000256" key="10">
    <source>
        <dbReference type="ARBA" id="ARBA00023136"/>
    </source>
</evidence>
<dbReference type="eggNOG" id="COG2020">
    <property type="taxonomic scope" value="Bacteria"/>
</dbReference>
<evidence type="ECO:0000256" key="6">
    <source>
        <dbReference type="ARBA" id="ARBA00022679"/>
    </source>
</evidence>
<evidence type="ECO:0000256" key="4">
    <source>
        <dbReference type="ARBA" id="ARBA00012149"/>
    </source>
</evidence>
<evidence type="ECO:0000256" key="5">
    <source>
        <dbReference type="ARBA" id="ARBA00022603"/>
    </source>
</evidence>
<evidence type="ECO:0000313" key="14">
    <source>
        <dbReference type="Proteomes" id="UP000027446"/>
    </source>
</evidence>
<dbReference type="EMBL" id="ARYH01000001">
    <property type="protein sequence ID" value="KCZ85753.1"/>
    <property type="molecule type" value="Genomic_DNA"/>
</dbReference>
<dbReference type="STRING" id="1280949.HAD_08710"/>
<keyword evidence="14" id="KW-1185">Reference proteome</keyword>
<evidence type="ECO:0000313" key="13">
    <source>
        <dbReference type="EMBL" id="KCZ85753.1"/>
    </source>
</evidence>
<keyword evidence="7" id="KW-0949">S-adenosyl-L-methionine</keyword>
<dbReference type="GO" id="GO:0016020">
    <property type="term" value="C:membrane"/>
    <property type="evidence" value="ECO:0007669"/>
    <property type="project" value="UniProtKB-SubCell"/>
</dbReference>
<evidence type="ECO:0000256" key="7">
    <source>
        <dbReference type="ARBA" id="ARBA00022691"/>
    </source>
</evidence>
<dbReference type="NCBIfam" id="NF045656">
    <property type="entry name" value="MeththiolMtaseMddA"/>
    <property type="match status" value="1"/>
</dbReference>
<protein>
    <recommendedName>
        <fullName evidence="4">methanethiol S-methyltransferase</fullName>
        <ecNumber evidence="4">2.1.1.334</ecNumber>
    </recommendedName>
</protein>
<dbReference type="RefSeq" id="WP_035570555.1">
    <property type="nucleotide sequence ID" value="NZ_ARYH01000001.1"/>
</dbReference>
<dbReference type="PANTHER" id="PTHR31040">
    <property type="entry name" value="NURIM"/>
    <property type="match status" value="1"/>
</dbReference>
<evidence type="ECO:0000256" key="1">
    <source>
        <dbReference type="ARBA" id="ARBA00002096"/>
    </source>
</evidence>
<comment type="subcellular location">
    <subcellularLocation>
        <location evidence="2">Membrane</location>
        <topology evidence="2">Multi-pass membrane protein</topology>
    </subcellularLocation>
</comment>
<reference evidence="13 14" key="1">
    <citation type="journal article" date="2014" name="Antonie Van Leeuwenhoek">
        <title>Hyphomonas beringensis sp. nov. and Hyphomonas chukchiensis sp. nov., isolated from surface seawater of the Bering Sea and Chukchi Sea.</title>
        <authorList>
            <person name="Li C."/>
            <person name="Lai Q."/>
            <person name="Li G."/>
            <person name="Dong C."/>
            <person name="Wang J."/>
            <person name="Liao Y."/>
            <person name="Shao Z."/>
        </authorList>
    </citation>
    <scope>NUCLEOTIDE SEQUENCE [LARGE SCALE GENOMIC DNA]</scope>
    <source>
        <strain evidence="13 14">MHS-3</strain>
    </source>
</reference>
<comment type="function">
    <text evidence="1">Catalyzes the methylation of methanethiol (MeSH) to yield dimethylsulphide (DMS).</text>
</comment>
<feature type="transmembrane region" description="Helical" evidence="12">
    <location>
        <begin position="86"/>
        <end position="103"/>
    </location>
</feature>
<feature type="transmembrane region" description="Helical" evidence="12">
    <location>
        <begin position="45"/>
        <end position="65"/>
    </location>
</feature>
<evidence type="ECO:0000256" key="8">
    <source>
        <dbReference type="ARBA" id="ARBA00022692"/>
    </source>
</evidence>
<comment type="catalytic activity">
    <reaction evidence="11">
        <text>methanethiol + S-adenosyl-L-methionine = dimethyl sulfide + S-adenosyl-L-homocysteine + H(+)</text>
        <dbReference type="Rhea" id="RHEA:50428"/>
        <dbReference type="ChEBI" id="CHEBI:15378"/>
        <dbReference type="ChEBI" id="CHEBI:16007"/>
        <dbReference type="ChEBI" id="CHEBI:17437"/>
        <dbReference type="ChEBI" id="CHEBI:57856"/>
        <dbReference type="ChEBI" id="CHEBI:59789"/>
        <dbReference type="EC" id="2.1.1.334"/>
    </reaction>
</comment>
<dbReference type="PATRIC" id="fig|1280949.3.peg.1778"/>
<keyword evidence="9 12" id="KW-1133">Transmembrane helix</keyword>
<dbReference type="AlphaFoldDB" id="A0A069E6P1"/>
<dbReference type="EC" id="2.1.1.334" evidence="4"/>
<accession>A0A069E6P1</accession>
<feature type="transmembrane region" description="Helical" evidence="12">
    <location>
        <begin position="123"/>
        <end position="147"/>
    </location>
</feature>
<keyword evidence="8 12" id="KW-0812">Transmembrane</keyword>